<sequence>WTGPWRSLSPPPASVFFLWMPCTRSCYSSWPRTSAACAPCACYGRTSSLTHSSPWPTPPAIRGSLSLRATG</sequence>
<keyword evidence="3" id="KW-1185">Reference proteome</keyword>
<evidence type="ECO:0000313" key="2">
    <source>
        <dbReference type="EMBL" id="OEL37708.1"/>
    </source>
</evidence>
<feature type="region of interest" description="Disordered" evidence="1">
    <location>
        <begin position="48"/>
        <end position="71"/>
    </location>
</feature>
<feature type="non-terminal residue" evidence="2">
    <location>
        <position position="71"/>
    </location>
</feature>
<dbReference type="EMBL" id="LWDX02004525">
    <property type="protein sequence ID" value="OEL37708.1"/>
    <property type="molecule type" value="Genomic_DNA"/>
</dbReference>
<dbReference type="AlphaFoldDB" id="A0A1E5WK25"/>
<organism evidence="2 3">
    <name type="scientific">Dichanthelium oligosanthes</name>
    <dbReference type="NCBI Taxonomy" id="888268"/>
    <lineage>
        <taxon>Eukaryota</taxon>
        <taxon>Viridiplantae</taxon>
        <taxon>Streptophyta</taxon>
        <taxon>Embryophyta</taxon>
        <taxon>Tracheophyta</taxon>
        <taxon>Spermatophyta</taxon>
        <taxon>Magnoliopsida</taxon>
        <taxon>Liliopsida</taxon>
        <taxon>Poales</taxon>
        <taxon>Poaceae</taxon>
        <taxon>PACMAD clade</taxon>
        <taxon>Panicoideae</taxon>
        <taxon>Panicodae</taxon>
        <taxon>Paniceae</taxon>
        <taxon>Dichantheliinae</taxon>
        <taxon>Dichanthelium</taxon>
    </lineage>
</organism>
<name>A0A1E5WK25_9POAL</name>
<evidence type="ECO:0000313" key="3">
    <source>
        <dbReference type="Proteomes" id="UP000095767"/>
    </source>
</evidence>
<accession>A0A1E5WK25</accession>
<protein>
    <submittedName>
        <fullName evidence="2">Uncharacterized protein</fullName>
    </submittedName>
</protein>
<evidence type="ECO:0000256" key="1">
    <source>
        <dbReference type="SAM" id="MobiDB-lite"/>
    </source>
</evidence>
<comment type="caution">
    <text evidence="2">The sequence shown here is derived from an EMBL/GenBank/DDBJ whole genome shotgun (WGS) entry which is preliminary data.</text>
</comment>
<proteinExistence type="predicted"/>
<dbReference type="Proteomes" id="UP000095767">
    <property type="component" value="Unassembled WGS sequence"/>
</dbReference>
<feature type="non-terminal residue" evidence="2">
    <location>
        <position position="1"/>
    </location>
</feature>
<gene>
    <name evidence="2" type="ORF">BAE44_0001273</name>
</gene>
<reference evidence="2 3" key="1">
    <citation type="submission" date="2016-09" db="EMBL/GenBank/DDBJ databases">
        <title>The draft genome of Dichanthelium oligosanthes: A C3 panicoid grass species.</title>
        <authorList>
            <person name="Studer A.J."/>
            <person name="Schnable J.C."/>
            <person name="Brutnell T.P."/>
        </authorList>
    </citation>
    <scope>NUCLEOTIDE SEQUENCE [LARGE SCALE GENOMIC DNA]</scope>
    <source>
        <strain evidence="3">cv. Kellogg 1175</strain>
        <tissue evidence="2">Leaf</tissue>
    </source>
</reference>